<evidence type="ECO:0000256" key="1">
    <source>
        <dbReference type="SAM" id="Phobius"/>
    </source>
</evidence>
<comment type="caution">
    <text evidence="3">The sequence shown here is derived from an EMBL/GenBank/DDBJ whole genome shotgun (WGS) entry which is preliminary data.</text>
</comment>
<sequence length="218" mass="23385">MKKIVSVIGIMVALMLSLTGCIKMDVDLVVSSPEEASLDMVVAFDKRVAGDISVEELMTQMGTTEEEFFLGIPAEAQKAPYDEENFKGYVFSIENQSLTKLGDLSGRLGPKVNIEYRDDLYHFSARGLAGTDTSSLSESTMTVTFPGEVTSASAGAHIEGNTVSFDMREATGEMTAVAKPKDNTPIYLSLGFGALALLGAVVAVGTMRRPERTEDVHA</sequence>
<gene>
    <name evidence="3" type="ORF">J2S64_000838</name>
</gene>
<evidence type="ECO:0000313" key="3">
    <source>
        <dbReference type="EMBL" id="MDR7357147.1"/>
    </source>
</evidence>
<protein>
    <recommendedName>
        <fullName evidence="2">LppM domain-containing protein</fullName>
    </recommendedName>
</protein>
<keyword evidence="1" id="KW-1133">Transmembrane helix</keyword>
<evidence type="ECO:0000259" key="2">
    <source>
        <dbReference type="Pfam" id="PF21946"/>
    </source>
</evidence>
<dbReference type="Pfam" id="PF21946">
    <property type="entry name" value="LppM"/>
    <property type="match status" value="1"/>
</dbReference>
<keyword evidence="1" id="KW-0812">Transmembrane</keyword>
<dbReference type="InterPro" id="IPR053807">
    <property type="entry name" value="LppM"/>
</dbReference>
<organism evidence="3 4">
    <name type="scientific">Paeniglutamicibacter sulfureus</name>
    <dbReference type="NCBI Taxonomy" id="43666"/>
    <lineage>
        <taxon>Bacteria</taxon>
        <taxon>Bacillati</taxon>
        <taxon>Actinomycetota</taxon>
        <taxon>Actinomycetes</taxon>
        <taxon>Micrococcales</taxon>
        <taxon>Micrococcaceae</taxon>
        <taxon>Paeniglutamicibacter</taxon>
    </lineage>
</organism>
<keyword evidence="4" id="KW-1185">Reference proteome</keyword>
<reference evidence="3 4" key="1">
    <citation type="submission" date="2023-07" db="EMBL/GenBank/DDBJ databases">
        <title>Sequencing the genomes of 1000 actinobacteria strains.</title>
        <authorList>
            <person name="Klenk H.-P."/>
        </authorList>
    </citation>
    <scope>NUCLEOTIDE SEQUENCE [LARGE SCALE GENOMIC DNA]</scope>
    <source>
        <strain evidence="3 4">DSM 20167</strain>
    </source>
</reference>
<feature type="transmembrane region" description="Helical" evidence="1">
    <location>
        <begin position="186"/>
        <end position="204"/>
    </location>
</feature>
<dbReference type="PROSITE" id="PS51257">
    <property type="entry name" value="PROKAR_LIPOPROTEIN"/>
    <property type="match status" value="1"/>
</dbReference>
<name>A0ABU2BES0_9MICC</name>
<feature type="domain" description="LppM" evidence="2">
    <location>
        <begin position="23"/>
        <end position="178"/>
    </location>
</feature>
<proteinExistence type="predicted"/>
<accession>A0ABU2BES0</accession>
<dbReference type="Proteomes" id="UP001183817">
    <property type="component" value="Unassembled WGS sequence"/>
</dbReference>
<dbReference type="EMBL" id="JAVDYI010000001">
    <property type="protein sequence ID" value="MDR7357147.1"/>
    <property type="molecule type" value="Genomic_DNA"/>
</dbReference>
<evidence type="ECO:0000313" key="4">
    <source>
        <dbReference type="Proteomes" id="UP001183817"/>
    </source>
</evidence>
<dbReference type="RefSeq" id="WP_264270281.1">
    <property type="nucleotide sequence ID" value="NZ_BAAAWO010000001.1"/>
</dbReference>
<keyword evidence="1" id="KW-0472">Membrane</keyword>